<evidence type="ECO:0000256" key="7">
    <source>
        <dbReference type="PROSITE-ProRule" id="PRU01373"/>
    </source>
</evidence>
<feature type="active site" description="Proton donor/acceptor" evidence="7">
    <location>
        <position position="440"/>
    </location>
</feature>
<dbReference type="Gene3D" id="1.10.101.10">
    <property type="entry name" value="PGBD-like superfamily/PGBD"/>
    <property type="match status" value="1"/>
</dbReference>
<evidence type="ECO:0000259" key="8">
    <source>
        <dbReference type="PROSITE" id="PS52029"/>
    </source>
</evidence>
<keyword evidence="5 7" id="KW-0573">Peptidoglycan synthesis</keyword>
<keyword evidence="6 7" id="KW-0961">Cell wall biogenesis/degradation</keyword>
<evidence type="ECO:0000256" key="1">
    <source>
        <dbReference type="ARBA" id="ARBA00004752"/>
    </source>
</evidence>
<dbReference type="HOGENOM" id="CLU_020360_3_4_6"/>
<dbReference type="Gene3D" id="2.40.440.10">
    <property type="entry name" value="L,D-transpeptidase catalytic domain-like"/>
    <property type="match status" value="1"/>
</dbReference>
<dbReference type="CDD" id="cd16913">
    <property type="entry name" value="YkuD_like"/>
    <property type="match status" value="1"/>
</dbReference>
<dbReference type="STRING" id="1318628.MARLIPOL_02450"/>
<dbReference type="GO" id="GO:0016740">
    <property type="term" value="F:transferase activity"/>
    <property type="evidence" value="ECO:0007669"/>
    <property type="project" value="UniProtKB-KW"/>
</dbReference>
<dbReference type="RefSeq" id="WP_012136489.1">
    <property type="nucleotide sequence ID" value="NZ_KE007306.1"/>
</dbReference>
<accession>R8B4S0</accession>
<keyword evidence="10" id="KW-1185">Reference proteome</keyword>
<dbReference type="GO" id="GO:0071555">
    <property type="term" value="P:cell wall organization"/>
    <property type="evidence" value="ECO:0007669"/>
    <property type="project" value="UniProtKB-UniRule"/>
</dbReference>
<dbReference type="Pfam" id="PF20142">
    <property type="entry name" value="Scaffold"/>
    <property type="match status" value="1"/>
</dbReference>
<comment type="similarity">
    <text evidence="2">Belongs to the YkuD family.</text>
</comment>
<evidence type="ECO:0000256" key="4">
    <source>
        <dbReference type="ARBA" id="ARBA00022960"/>
    </source>
</evidence>
<dbReference type="UniPathway" id="UPA00219"/>
<reference evidence="9 10" key="1">
    <citation type="journal article" date="2013" name="Genome Announc.">
        <title>Draft Genome Sequence of the Moderately Halophilic Bacterium Marinobacter lipolyticus Strain SM19.</title>
        <authorList>
            <person name="Papke R.T."/>
            <person name="de la Haba R.R."/>
            <person name="Infante-Dominguez C."/>
            <person name="Perez D."/>
            <person name="Sanchez-Porro C."/>
            <person name="Lapierre P."/>
            <person name="Ventosa A."/>
        </authorList>
    </citation>
    <scope>NUCLEOTIDE SEQUENCE [LARGE SCALE GENOMIC DNA]</scope>
    <source>
        <strain evidence="9 10">SM19</strain>
    </source>
</reference>
<dbReference type="PATRIC" id="fig|1318628.3.peg.490"/>
<evidence type="ECO:0000256" key="2">
    <source>
        <dbReference type="ARBA" id="ARBA00005992"/>
    </source>
</evidence>
<comment type="pathway">
    <text evidence="1 7">Cell wall biogenesis; peptidoglycan biosynthesis.</text>
</comment>
<feature type="domain" description="L,D-TPase catalytic" evidence="8">
    <location>
        <begin position="305"/>
        <end position="487"/>
    </location>
</feature>
<dbReference type="SUPFAM" id="SSF47090">
    <property type="entry name" value="PGBD-like"/>
    <property type="match status" value="1"/>
</dbReference>
<keyword evidence="4 7" id="KW-0133">Cell shape</keyword>
<evidence type="ECO:0000256" key="6">
    <source>
        <dbReference type="ARBA" id="ARBA00023316"/>
    </source>
</evidence>
<dbReference type="InterPro" id="IPR002477">
    <property type="entry name" value="Peptidoglycan-bd-like"/>
</dbReference>
<proteinExistence type="inferred from homology"/>
<dbReference type="PROSITE" id="PS52029">
    <property type="entry name" value="LD_TPASE"/>
    <property type="match status" value="1"/>
</dbReference>
<sequence>MSSGLIAVRAMLLLFCLWPLYSLASDAIRDRMEAIHQRFPVTALGEPLLALDALPEFYSHREYTLAWSRTEDRDALLEAIRAAERHGLIPSDYHYSLLATFAARTPDDLGPEARVDLDLLLTDSLLLLTSHLLHGKVNRESLEAEWTANRHAQRIDEIASQALETQQIPTLVDRLAPPQNGYQQLLKAREFLQSLQPIPWEPIVDGPTIRPGMTDHRLPLIRQRLIAMGDLMPTISLEEQVIERHYSDRLVAAVTRFQDRHGLDTDGLIGRRTLDSLNITPQEKLAQLDANLERWRWLPEELGDTHIIVNIAGFELRMIRAGEEILKTRVIVGQPYRQTPLFSDRIRYLVFNPTWTVPRTIMTEDQLPTIRRDPDYLQKLDFTVYRGWGADRERVDPDTIDWWLFSENNFPFQLVQEPGPHNALGRVKFMFPNEHDIYLHDTPARSLFSRSERTFSSGCIRVEDSFRLASLLLEGQDNWSREQINRTISSRELTKVYLKEPVPVHLEYWTTWVDSDGKRHFRNDIYGRNPRLIARLTEKPRTLAPDQARTD</sequence>
<name>R8B4S0_9GAMM</name>
<dbReference type="InterPro" id="IPR005490">
    <property type="entry name" value="LD_TPept_cat_dom"/>
</dbReference>
<dbReference type="Pfam" id="PF01471">
    <property type="entry name" value="PG_binding_1"/>
    <property type="match status" value="1"/>
</dbReference>
<dbReference type="EMBL" id="ASAD01000006">
    <property type="protein sequence ID" value="EON93529.1"/>
    <property type="molecule type" value="Genomic_DNA"/>
</dbReference>
<dbReference type="InterPro" id="IPR052905">
    <property type="entry name" value="LD-transpeptidase_YkuD-like"/>
</dbReference>
<dbReference type="eggNOG" id="COG2989">
    <property type="taxonomic scope" value="Bacteria"/>
</dbReference>
<dbReference type="SUPFAM" id="SSF141523">
    <property type="entry name" value="L,D-transpeptidase catalytic domain-like"/>
    <property type="match status" value="1"/>
</dbReference>
<comment type="caution">
    <text evidence="9">The sequence shown here is derived from an EMBL/GenBank/DDBJ whole genome shotgun (WGS) entry which is preliminary data.</text>
</comment>
<dbReference type="PANTHER" id="PTHR41533">
    <property type="entry name" value="L,D-TRANSPEPTIDASE HI_1667-RELATED"/>
    <property type="match status" value="1"/>
</dbReference>
<organism evidence="9 10">
    <name type="scientific">Marinobacter lipolyticus SM19</name>
    <dbReference type="NCBI Taxonomy" id="1318628"/>
    <lineage>
        <taxon>Bacteria</taxon>
        <taxon>Pseudomonadati</taxon>
        <taxon>Pseudomonadota</taxon>
        <taxon>Gammaproteobacteria</taxon>
        <taxon>Pseudomonadales</taxon>
        <taxon>Marinobacteraceae</taxon>
        <taxon>Marinobacter</taxon>
    </lineage>
</organism>
<protein>
    <submittedName>
        <fullName evidence="9">Peptidoglycan-binding domain 1 protein</fullName>
    </submittedName>
</protein>
<dbReference type="GO" id="GO:0004180">
    <property type="term" value="F:carboxypeptidase activity"/>
    <property type="evidence" value="ECO:0007669"/>
    <property type="project" value="UniProtKB-ARBA"/>
</dbReference>
<dbReference type="InterPro" id="IPR036366">
    <property type="entry name" value="PGBDSf"/>
</dbReference>
<dbReference type="GO" id="GO:0009252">
    <property type="term" value="P:peptidoglycan biosynthetic process"/>
    <property type="evidence" value="ECO:0007669"/>
    <property type="project" value="UniProtKB-UniPathway"/>
</dbReference>
<dbReference type="Proteomes" id="UP000016540">
    <property type="component" value="Unassembled WGS sequence"/>
</dbReference>
<dbReference type="PANTHER" id="PTHR41533:SF2">
    <property type="entry name" value="BLR7131 PROTEIN"/>
    <property type="match status" value="1"/>
</dbReference>
<evidence type="ECO:0000313" key="10">
    <source>
        <dbReference type="Proteomes" id="UP000016540"/>
    </source>
</evidence>
<dbReference type="AlphaFoldDB" id="R8B4S0"/>
<evidence type="ECO:0000256" key="5">
    <source>
        <dbReference type="ARBA" id="ARBA00022984"/>
    </source>
</evidence>
<keyword evidence="3" id="KW-0808">Transferase</keyword>
<dbReference type="InterPro" id="IPR038063">
    <property type="entry name" value="Transpep_catalytic_dom"/>
</dbReference>
<dbReference type="Pfam" id="PF03734">
    <property type="entry name" value="YkuD"/>
    <property type="match status" value="1"/>
</dbReference>
<feature type="active site" description="Nucleophile" evidence="7">
    <location>
        <position position="459"/>
    </location>
</feature>
<evidence type="ECO:0000256" key="3">
    <source>
        <dbReference type="ARBA" id="ARBA00022679"/>
    </source>
</evidence>
<dbReference type="InterPro" id="IPR036365">
    <property type="entry name" value="PGBD-like_sf"/>
</dbReference>
<dbReference type="GO" id="GO:0008360">
    <property type="term" value="P:regulation of cell shape"/>
    <property type="evidence" value="ECO:0007669"/>
    <property type="project" value="UniProtKB-UniRule"/>
</dbReference>
<dbReference type="InterPro" id="IPR045380">
    <property type="entry name" value="LD_TPept_scaffold_dom"/>
</dbReference>
<evidence type="ECO:0000313" key="9">
    <source>
        <dbReference type="EMBL" id="EON93529.1"/>
    </source>
</evidence>
<gene>
    <name evidence="9" type="ORF">MARLIPOL_02450</name>
</gene>